<accession>A0A9Q0BEG1</accession>
<protein>
    <submittedName>
        <fullName evidence="2">Uncharacterized protein</fullName>
    </submittedName>
</protein>
<proteinExistence type="predicted"/>
<keyword evidence="3" id="KW-1185">Reference proteome</keyword>
<dbReference type="AlphaFoldDB" id="A0A9Q0BEG1"/>
<comment type="caution">
    <text evidence="2">The sequence shown here is derived from an EMBL/GenBank/DDBJ whole genome shotgun (WGS) entry which is preliminary data.</text>
</comment>
<feature type="region of interest" description="Disordered" evidence="1">
    <location>
        <begin position="142"/>
        <end position="278"/>
    </location>
</feature>
<sequence>MPPTPKANYKTYEAQARLLRAIVAAHPEVKWNYKDITECFGSDMTKDALNHRFRRLRAEAVIIAEARQQGLDMKNLDSSDSLPTAQKDVDRSNIAKYFGGSTGDGIQFQFRGIKKDADKIRNIADEGGDPNSVPLIGLGAAGASAQSTPSRGPRGGAARATPSTAGGRKRKIKEETPVKAELVSDDEFSSGVNYEEIDREETPSKRMRGPATTPRTAASARKNGTPSRRAASQAADTIATSAAAAGSSNSDEEPRTYMAPKSIFGDGNGTTSGKAGLNGSRLSDMVGAIDPYVGAPSAHQDDMSVIDGEEGEI</sequence>
<reference evidence="2" key="2">
    <citation type="submission" date="2022-07" db="EMBL/GenBank/DDBJ databases">
        <authorList>
            <person name="Goncalves M.F.M."/>
            <person name="Hilario S."/>
            <person name="Van De Peer Y."/>
            <person name="Esteves A.C."/>
            <person name="Alves A."/>
        </authorList>
    </citation>
    <scope>NUCLEOTIDE SEQUENCE</scope>
    <source>
        <strain evidence="2">MUM 19.33</strain>
    </source>
</reference>
<feature type="compositionally biased region" description="Low complexity" evidence="1">
    <location>
        <begin position="209"/>
        <end position="221"/>
    </location>
</feature>
<reference evidence="2" key="1">
    <citation type="journal article" date="2021" name="J Fungi (Basel)">
        <title>Genomic and Metabolomic Analyses of the Marine Fungus Emericellopsis cladophorae: Insights into Saltwater Adaptability Mechanisms and Its Biosynthetic Potential.</title>
        <authorList>
            <person name="Goncalves M.F.M."/>
            <person name="Hilario S."/>
            <person name="Van de Peer Y."/>
            <person name="Esteves A.C."/>
            <person name="Alves A."/>
        </authorList>
    </citation>
    <scope>NUCLEOTIDE SEQUENCE</scope>
    <source>
        <strain evidence="2">MUM 19.33</strain>
    </source>
</reference>
<dbReference type="OrthoDB" id="4828117at2759"/>
<feature type="compositionally biased region" description="Low complexity" evidence="1">
    <location>
        <begin position="230"/>
        <end position="249"/>
    </location>
</feature>
<dbReference type="GeneID" id="75828572"/>
<evidence type="ECO:0000313" key="2">
    <source>
        <dbReference type="EMBL" id="KAI6782897.1"/>
    </source>
</evidence>
<name>A0A9Q0BEG1_9HYPO</name>
<evidence type="ECO:0000313" key="3">
    <source>
        <dbReference type="Proteomes" id="UP001055219"/>
    </source>
</evidence>
<feature type="region of interest" description="Disordered" evidence="1">
    <location>
        <begin position="293"/>
        <end position="313"/>
    </location>
</feature>
<dbReference type="EMBL" id="JAGIXG020000010">
    <property type="protein sequence ID" value="KAI6782897.1"/>
    <property type="molecule type" value="Genomic_DNA"/>
</dbReference>
<evidence type="ECO:0000256" key="1">
    <source>
        <dbReference type="SAM" id="MobiDB-lite"/>
    </source>
</evidence>
<organism evidence="2 3">
    <name type="scientific">Emericellopsis cladophorae</name>
    <dbReference type="NCBI Taxonomy" id="2686198"/>
    <lineage>
        <taxon>Eukaryota</taxon>
        <taxon>Fungi</taxon>
        <taxon>Dikarya</taxon>
        <taxon>Ascomycota</taxon>
        <taxon>Pezizomycotina</taxon>
        <taxon>Sordariomycetes</taxon>
        <taxon>Hypocreomycetidae</taxon>
        <taxon>Hypocreales</taxon>
        <taxon>Bionectriaceae</taxon>
        <taxon>Emericellopsis</taxon>
    </lineage>
</organism>
<gene>
    <name evidence="2" type="ORF">J7T54_002056</name>
</gene>
<dbReference type="Proteomes" id="UP001055219">
    <property type="component" value="Unassembled WGS sequence"/>
</dbReference>
<dbReference type="RefSeq" id="XP_051363753.1">
    <property type="nucleotide sequence ID" value="XM_051504656.1"/>
</dbReference>